<name>A0A428H2G1_STRCR</name>
<evidence type="ECO:0000256" key="2">
    <source>
        <dbReference type="ARBA" id="ARBA00022747"/>
    </source>
</evidence>
<protein>
    <submittedName>
        <fullName evidence="5">EcoKI restriction-modification system protein HsdS</fullName>
    </submittedName>
</protein>
<dbReference type="CDD" id="cd17294">
    <property type="entry name" value="RMtype1_S_MmaC7ORF19P_TRD1-CR1_like"/>
    <property type="match status" value="1"/>
</dbReference>
<feature type="domain" description="Type I restriction modification DNA specificity" evidence="4">
    <location>
        <begin position="230"/>
        <end position="400"/>
    </location>
</feature>
<accession>A0A428H2G1</accession>
<evidence type="ECO:0000259" key="4">
    <source>
        <dbReference type="Pfam" id="PF01420"/>
    </source>
</evidence>
<dbReference type="InterPro" id="IPR000055">
    <property type="entry name" value="Restrct_endonuc_typeI_TRD"/>
</dbReference>
<dbReference type="Gene3D" id="1.10.287.1120">
    <property type="entry name" value="Bipartite methylase S protein"/>
    <property type="match status" value="1"/>
</dbReference>
<dbReference type="Gene3D" id="3.90.220.20">
    <property type="entry name" value="DNA methylase specificity domains"/>
    <property type="match status" value="2"/>
</dbReference>
<comment type="similarity">
    <text evidence="1">Belongs to the type-I restriction system S methylase family.</text>
</comment>
<dbReference type="Pfam" id="PF01420">
    <property type="entry name" value="Methylase_S"/>
    <property type="match status" value="2"/>
</dbReference>
<organism evidence="5 6">
    <name type="scientific">Streptococcus cristatus</name>
    <dbReference type="NCBI Taxonomy" id="45634"/>
    <lineage>
        <taxon>Bacteria</taxon>
        <taxon>Bacillati</taxon>
        <taxon>Bacillota</taxon>
        <taxon>Bacilli</taxon>
        <taxon>Lactobacillales</taxon>
        <taxon>Streptococcaceae</taxon>
        <taxon>Streptococcus</taxon>
    </lineage>
</organism>
<sequence>MTRMKESGIDWIGQIPEEWESGKVKYFSKISAGATPDRNNLLFWNGDINWMSSGEVNQEIVKYTAETITNLALKKSSTKLLPIGTVMLAMNGQGKTKGTVAILAIETASNQSLASFIVDGNRLNNQYLYYFFKAGYSYIRGLKGEDRDGLNLQLVSNITVLLFDIKEQQKIADFLDKKTVQLDKAKALLEEQIQKLKDYGASLIYETVTKGLDKIVPMKDSGIDWIGQVPEGWEISKIRYLVTTRSEKRITNSSVPYIGLENIESQTGKFVETGIQVDKSENIVVEIGDVLFGKLRPYLRKYWRATFPSTASSEFLVFQSSELDMNFLYYAIQSDSFIEEVNTSTYGSKMPRASWEYIKNMKIAFPTSLVEQQKIADFLDKKTVQIDQLIQIKNKQIDNINKQRQTLIYDYVTGKRRV</sequence>
<dbReference type="InterPro" id="IPR044946">
    <property type="entry name" value="Restrct_endonuc_typeI_TRD_sf"/>
</dbReference>
<proteinExistence type="inferred from homology"/>
<evidence type="ECO:0000313" key="6">
    <source>
        <dbReference type="Proteomes" id="UP000270868"/>
    </source>
</evidence>
<evidence type="ECO:0000256" key="3">
    <source>
        <dbReference type="ARBA" id="ARBA00023125"/>
    </source>
</evidence>
<keyword evidence="3" id="KW-0238">DNA-binding</keyword>
<dbReference type="Proteomes" id="UP000270868">
    <property type="component" value="Unassembled WGS sequence"/>
</dbReference>
<dbReference type="AlphaFoldDB" id="A0A428H2G1"/>
<dbReference type="PANTHER" id="PTHR30408">
    <property type="entry name" value="TYPE-1 RESTRICTION ENZYME ECOKI SPECIFICITY PROTEIN"/>
    <property type="match status" value="1"/>
</dbReference>
<dbReference type="GO" id="GO:0009307">
    <property type="term" value="P:DNA restriction-modification system"/>
    <property type="evidence" value="ECO:0007669"/>
    <property type="project" value="UniProtKB-KW"/>
</dbReference>
<gene>
    <name evidence="5" type="ORF">D8792_05755</name>
</gene>
<evidence type="ECO:0000256" key="1">
    <source>
        <dbReference type="ARBA" id="ARBA00010923"/>
    </source>
</evidence>
<comment type="caution">
    <text evidence="5">The sequence shown here is derived from an EMBL/GenBank/DDBJ whole genome shotgun (WGS) entry which is preliminary data.</text>
</comment>
<feature type="domain" description="Type I restriction modification DNA specificity" evidence="4">
    <location>
        <begin position="16"/>
        <end position="194"/>
    </location>
</feature>
<evidence type="ECO:0000313" key="5">
    <source>
        <dbReference type="EMBL" id="RSJ90057.1"/>
    </source>
</evidence>
<dbReference type="SUPFAM" id="SSF116734">
    <property type="entry name" value="DNA methylase specificity domain"/>
    <property type="match status" value="2"/>
</dbReference>
<dbReference type="EMBL" id="RJPS01000005">
    <property type="protein sequence ID" value="RSJ90057.1"/>
    <property type="molecule type" value="Genomic_DNA"/>
</dbReference>
<dbReference type="InterPro" id="IPR052021">
    <property type="entry name" value="Type-I_RS_S_subunit"/>
</dbReference>
<keyword evidence="2" id="KW-0680">Restriction system</keyword>
<reference evidence="5 6" key="1">
    <citation type="submission" date="2018-11" db="EMBL/GenBank/DDBJ databases">
        <title>Species Designations Belie Phenotypic and Genotypic Heterogeneity in Oral Streptococci.</title>
        <authorList>
            <person name="Velsko I."/>
        </authorList>
    </citation>
    <scope>NUCLEOTIDE SEQUENCE [LARGE SCALE GENOMIC DNA]</scope>
    <source>
        <strain evidence="5 6">A52</strain>
    </source>
</reference>
<dbReference type="RefSeq" id="WP_185758408.1">
    <property type="nucleotide sequence ID" value="NZ_RJPS01000005.1"/>
</dbReference>
<dbReference type="GO" id="GO:0003677">
    <property type="term" value="F:DNA binding"/>
    <property type="evidence" value="ECO:0007669"/>
    <property type="project" value="UniProtKB-KW"/>
</dbReference>
<dbReference type="PANTHER" id="PTHR30408:SF12">
    <property type="entry name" value="TYPE I RESTRICTION ENZYME MJAVIII SPECIFICITY SUBUNIT"/>
    <property type="match status" value="1"/>
</dbReference>